<gene>
    <name evidence="1" type="ORF">AXF14_06485</name>
</gene>
<dbReference type="Proteomes" id="UP000065220">
    <property type="component" value="Chromosome"/>
</dbReference>
<dbReference type="EMBL" id="CP014228">
    <property type="protein sequence ID" value="AMD87296.1"/>
    <property type="molecule type" value="Genomic_DNA"/>
</dbReference>
<dbReference type="CDD" id="cd02019">
    <property type="entry name" value="NK"/>
    <property type="match status" value="1"/>
</dbReference>
<dbReference type="InterPro" id="IPR052922">
    <property type="entry name" value="Cytidylate_Kinase-2"/>
</dbReference>
<dbReference type="SUPFAM" id="SSF52540">
    <property type="entry name" value="P-loop containing nucleoside triphosphate hydrolases"/>
    <property type="match status" value="1"/>
</dbReference>
<protein>
    <recommendedName>
        <fullName evidence="3">Shikimate kinase</fullName>
    </recommendedName>
</protein>
<evidence type="ECO:0008006" key="3">
    <source>
        <dbReference type="Google" id="ProtNLM"/>
    </source>
</evidence>
<dbReference type="PANTHER" id="PTHR37816:SF1">
    <property type="entry name" value="TOXIN"/>
    <property type="match status" value="1"/>
</dbReference>
<reference evidence="2" key="1">
    <citation type="submission" date="2016-02" db="EMBL/GenBank/DDBJ databases">
        <authorList>
            <person name="Holder M.E."/>
            <person name="Ajami N.J."/>
            <person name="Petrosino J.F."/>
        </authorList>
    </citation>
    <scope>NUCLEOTIDE SEQUENCE [LARGE SCALE GENOMIC DNA]</scope>
    <source>
        <strain evidence="2">CCUG 36733</strain>
    </source>
</reference>
<evidence type="ECO:0000313" key="1">
    <source>
        <dbReference type="EMBL" id="AMD87296.1"/>
    </source>
</evidence>
<dbReference type="InterPro" id="IPR027417">
    <property type="entry name" value="P-loop_NTPase"/>
</dbReference>
<dbReference type="OrthoDB" id="3199600at2"/>
<dbReference type="AlphaFoldDB" id="A0A0X8JES0"/>
<proteinExistence type="predicted"/>
<dbReference type="STRING" id="111015.AXF14_06485"/>
<dbReference type="Gene3D" id="3.40.50.300">
    <property type="entry name" value="P-loop containing nucleotide triphosphate hydrolases"/>
    <property type="match status" value="1"/>
</dbReference>
<organism evidence="1 2">
    <name type="scientific">Actinomyces radicidentis</name>
    <dbReference type="NCBI Taxonomy" id="111015"/>
    <lineage>
        <taxon>Bacteria</taxon>
        <taxon>Bacillati</taxon>
        <taxon>Actinomycetota</taxon>
        <taxon>Actinomycetes</taxon>
        <taxon>Actinomycetales</taxon>
        <taxon>Actinomycetaceae</taxon>
        <taxon>Actinomyces</taxon>
    </lineage>
</organism>
<sequence length="191" mass="20806">MPRATRSQLLTARRIAVLGVTGSGKSTAVRELAEAVGGLAVDADNDIRWADAAVHGAWAIRPDDEQRAIAAELAAGETWVVAAVPEIGEDVIVPRLDLTVTLDYPPALTLARLLRRTARRIVTGERICNGNRETLAEALGPDSILRWWARTVRGKHASALARESARDGVPELRLTDPRQLDRVLETLRGER</sequence>
<dbReference type="RefSeq" id="WP_067941823.1">
    <property type="nucleotide sequence ID" value="NZ_CP014228.1"/>
</dbReference>
<name>A0A0X8JES0_ACTRD</name>
<keyword evidence="2" id="KW-1185">Reference proteome</keyword>
<accession>A0A0X8JES0</accession>
<evidence type="ECO:0000313" key="2">
    <source>
        <dbReference type="Proteomes" id="UP000065220"/>
    </source>
</evidence>
<dbReference type="PANTHER" id="PTHR37816">
    <property type="entry name" value="YALI0E33011P"/>
    <property type="match status" value="1"/>
</dbReference>
<dbReference type="KEGG" id="ard:AXF14_06485"/>